<dbReference type="GO" id="GO:0005524">
    <property type="term" value="F:ATP binding"/>
    <property type="evidence" value="ECO:0007669"/>
    <property type="project" value="UniProtKB-KW"/>
</dbReference>
<name>A0A562K2G7_9BACI</name>
<keyword evidence="2" id="KW-0067">ATP-binding</keyword>
<dbReference type="PANTHER" id="PTHR32071">
    <property type="entry name" value="TRANSCRIPTIONAL REGULATORY PROTEIN"/>
    <property type="match status" value="1"/>
</dbReference>
<dbReference type="PROSITE" id="PS50045">
    <property type="entry name" value="SIGMA54_INTERACT_4"/>
    <property type="match status" value="1"/>
</dbReference>
<reference evidence="4 5" key="1">
    <citation type="journal article" date="2015" name="Stand. Genomic Sci.">
        <title>Genomic Encyclopedia of Bacterial and Archaeal Type Strains, Phase III: the genomes of soil and plant-associated and newly described type strains.</title>
        <authorList>
            <person name="Whitman W.B."/>
            <person name="Woyke T."/>
            <person name="Klenk H.P."/>
            <person name="Zhou Y."/>
            <person name="Lilburn T.G."/>
            <person name="Beck B.J."/>
            <person name="De Vos P."/>
            <person name="Vandamme P."/>
            <person name="Eisen J.A."/>
            <person name="Garrity G."/>
            <person name="Hugenholtz P."/>
            <person name="Kyrpides N.C."/>
        </authorList>
    </citation>
    <scope>NUCLEOTIDE SEQUENCE [LARGE SCALE GENOMIC DNA]</scope>
    <source>
        <strain evidence="4 5">CGMCC 1.10115</strain>
    </source>
</reference>
<dbReference type="Gene3D" id="3.40.50.300">
    <property type="entry name" value="P-loop containing nucleotide triphosphate hydrolases"/>
    <property type="match status" value="1"/>
</dbReference>
<dbReference type="AlphaFoldDB" id="A0A562K2G7"/>
<dbReference type="InterPro" id="IPR013668">
    <property type="entry name" value="RNase_R_HTH_12"/>
</dbReference>
<dbReference type="RefSeq" id="WP_144540234.1">
    <property type="nucleotide sequence ID" value="NZ_CBCSDC010000011.1"/>
</dbReference>
<dbReference type="OrthoDB" id="9803970at2"/>
<dbReference type="Proteomes" id="UP000318667">
    <property type="component" value="Unassembled WGS sequence"/>
</dbReference>
<feature type="domain" description="Sigma-54 factor interaction" evidence="3">
    <location>
        <begin position="222"/>
        <end position="442"/>
    </location>
</feature>
<dbReference type="InterPro" id="IPR058031">
    <property type="entry name" value="AAA_lid_NorR"/>
</dbReference>
<dbReference type="InterPro" id="IPR002078">
    <property type="entry name" value="Sigma_54_int"/>
</dbReference>
<dbReference type="EMBL" id="VLKI01000002">
    <property type="protein sequence ID" value="TWH89618.1"/>
    <property type="molecule type" value="Genomic_DNA"/>
</dbReference>
<proteinExistence type="predicted"/>
<dbReference type="SUPFAM" id="SSF52540">
    <property type="entry name" value="P-loop containing nucleoside triphosphate hydrolases"/>
    <property type="match status" value="1"/>
</dbReference>
<protein>
    <submittedName>
        <fullName evidence="4">Ribonuclease R-like protein with winged-helix domain</fullName>
    </submittedName>
</protein>
<dbReference type="InterPro" id="IPR027417">
    <property type="entry name" value="P-loop_NTPase"/>
</dbReference>
<evidence type="ECO:0000313" key="4">
    <source>
        <dbReference type="EMBL" id="TWH89618.1"/>
    </source>
</evidence>
<dbReference type="GO" id="GO:0006355">
    <property type="term" value="P:regulation of DNA-templated transcription"/>
    <property type="evidence" value="ECO:0007669"/>
    <property type="project" value="InterPro"/>
</dbReference>
<evidence type="ECO:0000256" key="1">
    <source>
        <dbReference type="ARBA" id="ARBA00022741"/>
    </source>
</evidence>
<keyword evidence="1" id="KW-0547">Nucleotide-binding</keyword>
<keyword evidence="5" id="KW-1185">Reference proteome</keyword>
<dbReference type="Gene3D" id="1.10.8.60">
    <property type="match status" value="1"/>
</dbReference>
<dbReference type="GeneID" id="65402130"/>
<dbReference type="Pfam" id="PF08461">
    <property type="entry name" value="WHD_RNase_R"/>
    <property type="match status" value="1"/>
</dbReference>
<comment type="caution">
    <text evidence="4">The sequence shown here is derived from an EMBL/GenBank/DDBJ whole genome shotgun (WGS) entry which is preliminary data.</text>
</comment>
<accession>A0A562K2G7</accession>
<evidence type="ECO:0000256" key="2">
    <source>
        <dbReference type="ARBA" id="ARBA00022840"/>
    </source>
</evidence>
<gene>
    <name evidence="4" type="ORF">IQ19_00859</name>
</gene>
<dbReference type="PANTHER" id="PTHR32071:SF57">
    <property type="entry name" value="C4-DICARBOXYLATE TRANSPORT TRANSCRIPTIONAL REGULATORY PROTEIN DCTD"/>
    <property type="match status" value="1"/>
</dbReference>
<dbReference type="Pfam" id="PF00158">
    <property type="entry name" value="Sigma54_activat"/>
    <property type="match status" value="1"/>
</dbReference>
<dbReference type="Pfam" id="PF25601">
    <property type="entry name" value="AAA_lid_14"/>
    <property type="match status" value="1"/>
</dbReference>
<organism evidence="4 5">
    <name type="scientific">Cytobacillus oceanisediminis</name>
    <dbReference type="NCBI Taxonomy" id="665099"/>
    <lineage>
        <taxon>Bacteria</taxon>
        <taxon>Bacillati</taxon>
        <taxon>Bacillota</taxon>
        <taxon>Bacilli</taxon>
        <taxon>Bacillales</taxon>
        <taxon>Bacillaceae</taxon>
        <taxon>Cytobacillus</taxon>
    </lineage>
</organism>
<dbReference type="CDD" id="cd00009">
    <property type="entry name" value="AAA"/>
    <property type="match status" value="1"/>
</dbReference>
<evidence type="ECO:0000259" key="3">
    <source>
        <dbReference type="PROSITE" id="PS50045"/>
    </source>
</evidence>
<evidence type="ECO:0000313" key="5">
    <source>
        <dbReference type="Proteomes" id="UP000318667"/>
    </source>
</evidence>
<sequence>MSVRKVHIIAIQEMYLDAISKQVKEVLGDKVIIQPTTIKDLHNDTVASGDLVLLSNKRIQGIVTQIIPKDCPCIIAKRDINVANTKELLSLPSGQTILVVNDTKTNTSETIQSLQETFFEHTYIPYSPEETIPDSIDYIITPGERHLLPRGLLKVIDIGPRLLNIDTFQKLNSILEIDTCYSQLVKRYIKSLISLSDAKNELAGTNRTKEIWNTAMYRFEDIVAVSKSMRETVTLAKGFAKTENVIHVQGDAGTGKSMLAQAIHNESRFSQGPFVSIYCSSRDYHIIERELFGSESDESISLGLFEIAGHGSIYIKEIGELPLFLQRKICRVLREKEFSRIGGSQSIPLQARVITSNTKALKELVNEDALYPELYYLLSPFTLKVPSLLERKEDFISLIENIKFRIKRNDMKFTNDVMNQFMNYEWGGNVKELYNVISYLSILDEPIIDLESLPIYLRPDERSKGFVKMIQNEMNPNEIISKIEEHGFLDESLKILRIFCEGKKNHTSYGRLALKKRLEENGMNLSEQQLRMRLEVLQELDLLIVRQGRAGSTISRRGEEFLEHLK</sequence>